<keyword evidence="2" id="KW-1185">Reference proteome</keyword>
<dbReference type="AlphaFoldDB" id="A0A8H4ALR3"/>
<dbReference type="EMBL" id="WTPW01000438">
    <property type="protein sequence ID" value="KAF0511343.1"/>
    <property type="molecule type" value="Genomic_DNA"/>
</dbReference>
<dbReference type="OrthoDB" id="2407155at2759"/>
<reference evidence="1 2" key="1">
    <citation type="journal article" date="2019" name="Environ. Microbiol.">
        <title>At the nexus of three kingdoms: the genome of the mycorrhizal fungus Gigaspora margarita provides insights into plant, endobacterial and fungal interactions.</title>
        <authorList>
            <person name="Venice F."/>
            <person name="Ghignone S."/>
            <person name="Salvioli di Fossalunga A."/>
            <person name="Amselem J."/>
            <person name="Novero M."/>
            <person name="Xianan X."/>
            <person name="Sedzielewska Toro K."/>
            <person name="Morin E."/>
            <person name="Lipzen A."/>
            <person name="Grigoriev I.V."/>
            <person name="Henrissat B."/>
            <person name="Martin F.M."/>
            <person name="Bonfante P."/>
        </authorList>
    </citation>
    <scope>NUCLEOTIDE SEQUENCE [LARGE SCALE GENOMIC DNA]</scope>
    <source>
        <strain evidence="1 2">BEG34</strain>
    </source>
</reference>
<comment type="caution">
    <text evidence="1">The sequence shown here is derived from an EMBL/GenBank/DDBJ whole genome shotgun (WGS) entry which is preliminary data.</text>
</comment>
<protein>
    <submittedName>
        <fullName evidence="1">Zinc finger bed domain-containing protein ricesleeper 2-like</fullName>
    </submittedName>
</protein>
<evidence type="ECO:0000313" key="2">
    <source>
        <dbReference type="Proteomes" id="UP000439903"/>
    </source>
</evidence>
<sequence length="212" mass="24646">MGFEMKKHLKKNYLCSICKVKCYLTIRGLTRHENATHKNYNIIQPGISQLPADHIAEFKRMLVHAIQKRLPLHFSRSGKQLVKFPCTESQFVGVFGRYITQFSPAKSSYYCIFKGENADNILSEIVEDQQWGTRFYDSGQCAYVILYIENLNQQQLSLQQKENSQTESSLKKQPIQSEMHIQWYTESLSDTKGHSTSSGYISIIFRIDHDYE</sequence>
<name>A0A8H4ALR3_GIGMA</name>
<evidence type="ECO:0000313" key="1">
    <source>
        <dbReference type="EMBL" id="KAF0511343.1"/>
    </source>
</evidence>
<accession>A0A8H4ALR3</accession>
<gene>
    <name evidence="1" type="ORF">F8M41_018261</name>
</gene>
<organism evidence="1 2">
    <name type="scientific">Gigaspora margarita</name>
    <dbReference type="NCBI Taxonomy" id="4874"/>
    <lineage>
        <taxon>Eukaryota</taxon>
        <taxon>Fungi</taxon>
        <taxon>Fungi incertae sedis</taxon>
        <taxon>Mucoromycota</taxon>
        <taxon>Glomeromycotina</taxon>
        <taxon>Glomeromycetes</taxon>
        <taxon>Diversisporales</taxon>
        <taxon>Gigasporaceae</taxon>
        <taxon>Gigaspora</taxon>
    </lineage>
</organism>
<proteinExistence type="predicted"/>
<dbReference type="Proteomes" id="UP000439903">
    <property type="component" value="Unassembled WGS sequence"/>
</dbReference>